<evidence type="ECO:0000259" key="2">
    <source>
        <dbReference type="PROSITE" id="PS50994"/>
    </source>
</evidence>
<accession>A0A803Q8A0</accession>
<feature type="domain" description="Integrase catalytic" evidence="2">
    <location>
        <begin position="16"/>
        <end position="178"/>
    </location>
</feature>
<dbReference type="GO" id="GO:0003676">
    <property type="term" value="F:nucleic acid binding"/>
    <property type="evidence" value="ECO:0007669"/>
    <property type="project" value="InterPro"/>
</dbReference>
<dbReference type="SUPFAM" id="SSF53098">
    <property type="entry name" value="Ribonuclease H-like"/>
    <property type="match status" value="1"/>
</dbReference>
<dbReference type="InterPro" id="IPR012337">
    <property type="entry name" value="RNaseH-like_sf"/>
</dbReference>
<dbReference type="PANTHER" id="PTHR11439">
    <property type="entry name" value="GAG-POL-RELATED RETROTRANSPOSON"/>
    <property type="match status" value="1"/>
</dbReference>
<evidence type="ECO:0000313" key="3">
    <source>
        <dbReference type="EnsemblPlants" id="cds.evm.model.08.131"/>
    </source>
</evidence>
<keyword evidence="4" id="KW-1185">Reference proteome</keyword>
<dbReference type="PROSITE" id="PS50994">
    <property type="entry name" value="INTEGRASE"/>
    <property type="match status" value="1"/>
</dbReference>
<reference evidence="3" key="2">
    <citation type="submission" date="2021-03" db="UniProtKB">
        <authorList>
            <consortium name="EnsemblPlants"/>
        </authorList>
    </citation>
    <scope>IDENTIFICATION</scope>
</reference>
<dbReference type="Proteomes" id="UP000596661">
    <property type="component" value="Chromosome 8"/>
</dbReference>
<dbReference type="Gramene" id="evm.model.08.131">
    <property type="protein sequence ID" value="cds.evm.model.08.131"/>
    <property type="gene ID" value="evm.TU.08.131"/>
</dbReference>
<reference evidence="3" key="1">
    <citation type="submission" date="2018-11" db="EMBL/GenBank/DDBJ databases">
        <authorList>
            <person name="Grassa J C."/>
        </authorList>
    </citation>
    <scope>NUCLEOTIDE SEQUENCE [LARGE SCALE GENOMIC DNA]</scope>
</reference>
<dbReference type="Gene3D" id="3.30.420.10">
    <property type="entry name" value="Ribonuclease H-like superfamily/Ribonuclease H"/>
    <property type="match status" value="1"/>
</dbReference>
<dbReference type="AlphaFoldDB" id="A0A803Q8A0"/>
<dbReference type="PANTHER" id="PTHR11439:SF455">
    <property type="entry name" value="RLK (RECEPTOR-LIKE PROTEIN KINASE) 8, PUTATIVE-RELATED"/>
    <property type="match status" value="1"/>
</dbReference>
<dbReference type="EnsemblPlants" id="evm.model.08.131">
    <property type="protein sequence ID" value="cds.evm.model.08.131"/>
    <property type="gene ID" value="evm.TU.08.131"/>
</dbReference>
<dbReference type="EMBL" id="UZAU01000679">
    <property type="status" value="NOT_ANNOTATED_CDS"/>
    <property type="molecule type" value="Genomic_DNA"/>
</dbReference>
<organism evidence="3 4">
    <name type="scientific">Cannabis sativa</name>
    <name type="common">Hemp</name>
    <name type="synonym">Marijuana</name>
    <dbReference type="NCBI Taxonomy" id="3483"/>
    <lineage>
        <taxon>Eukaryota</taxon>
        <taxon>Viridiplantae</taxon>
        <taxon>Streptophyta</taxon>
        <taxon>Embryophyta</taxon>
        <taxon>Tracheophyta</taxon>
        <taxon>Spermatophyta</taxon>
        <taxon>Magnoliopsida</taxon>
        <taxon>eudicotyledons</taxon>
        <taxon>Gunneridae</taxon>
        <taxon>Pentapetalae</taxon>
        <taxon>rosids</taxon>
        <taxon>fabids</taxon>
        <taxon>Rosales</taxon>
        <taxon>Cannabaceae</taxon>
        <taxon>Cannabis</taxon>
    </lineage>
</organism>
<dbReference type="InterPro" id="IPR001584">
    <property type="entry name" value="Integrase_cat-core"/>
</dbReference>
<dbReference type="InterPro" id="IPR036397">
    <property type="entry name" value="RNaseH_sf"/>
</dbReference>
<feature type="region of interest" description="Disordered" evidence="1">
    <location>
        <begin position="195"/>
        <end position="231"/>
    </location>
</feature>
<dbReference type="GO" id="GO:0015074">
    <property type="term" value="P:DNA integration"/>
    <property type="evidence" value="ECO:0007669"/>
    <property type="project" value="InterPro"/>
</dbReference>
<feature type="compositionally biased region" description="Polar residues" evidence="1">
    <location>
        <begin position="195"/>
        <end position="219"/>
    </location>
</feature>
<sequence>MVDLGELILQSNEQAVNVEPNVQSMDVETEKFELDEDYVTEEIDDLLVELIEDENQNLVNDGNDSAFIQFKALAENQFDTKIKQLRSDWGGEYQAFANLVNECGIDFNHPCPHTSAQNGRTKRKHRHIVEMGLTLFAQANMPLKYWVDAFQTSAYVINRLPTPVLNGKSPCEVLYSKKPDYKFLKNLCFQPQSEENIPDVPQNTELPTGISTPQATAASSPGKEHDSSHTSQVDLTGHLFVDLNIDPANTTILDSQEEQFSSQQLYADQNQETTIEQSHNGGEPISVAEALKHKGRTRAMSDENVALIKNKTWILVPHSPEYNVVGNNDDGSLQRLKGRLVAKGFRQRPGLDFGETLNPYLVHTRLDIAYAVNKLSQFLKCPTTTHYNAAKRILRYLKGTQHHGLHIQHSNNLNITGYSDADWACCPDDRKALAHVTAEIIWIESLLNEIKFPLPTSSVVWCDNMTSSALATNPVYHARTKHVEFDLHFVRDRVLQKKLNIQYVPSSDQIADCFTKGLSHSRFQFLIDKLGVTLSPSRLRGGVKKLVNQ</sequence>
<dbReference type="CDD" id="cd09272">
    <property type="entry name" value="RNase_HI_RT_Ty1"/>
    <property type="match status" value="1"/>
</dbReference>
<evidence type="ECO:0000313" key="4">
    <source>
        <dbReference type="Proteomes" id="UP000596661"/>
    </source>
</evidence>
<proteinExistence type="predicted"/>
<protein>
    <recommendedName>
        <fullName evidence="2">Integrase catalytic domain-containing protein</fullName>
    </recommendedName>
</protein>
<evidence type="ECO:0000256" key="1">
    <source>
        <dbReference type="SAM" id="MobiDB-lite"/>
    </source>
</evidence>
<name>A0A803Q8A0_CANSA</name>